<evidence type="ECO:0000313" key="3">
    <source>
        <dbReference type="EMBL" id="SUZ86473.1"/>
    </source>
</evidence>
<protein>
    <recommendedName>
        <fullName evidence="2">Luciferase-like domain-containing protein</fullName>
    </recommendedName>
</protein>
<dbReference type="PANTHER" id="PTHR43244">
    <property type="match status" value="1"/>
</dbReference>
<evidence type="ECO:0000259" key="2">
    <source>
        <dbReference type="Pfam" id="PF00296"/>
    </source>
</evidence>
<accession>A0A381RAP2</accession>
<keyword evidence="1" id="KW-0560">Oxidoreductase</keyword>
<dbReference type="InterPro" id="IPR050564">
    <property type="entry name" value="F420-G6PD/mer"/>
</dbReference>
<dbReference type="SUPFAM" id="SSF51679">
    <property type="entry name" value="Bacterial luciferase-like"/>
    <property type="match status" value="1"/>
</dbReference>
<dbReference type="PANTHER" id="PTHR43244:SF1">
    <property type="entry name" value="5,10-METHYLENETETRAHYDROMETHANOPTERIN REDUCTASE"/>
    <property type="match status" value="1"/>
</dbReference>
<proteinExistence type="predicted"/>
<evidence type="ECO:0000256" key="1">
    <source>
        <dbReference type="ARBA" id="ARBA00023002"/>
    </source>
</evidence>
<dbReference type="EMBL" id="UINC01001683">
    <property type="protein sequence ID" value="SUZ86473.1"/>
    <property type="molecule type" value="Genomic_DNA"/>
</dbReference>
<feature type="domain" description="Luciferase-like" evidence="2">
    <location>
        <begin position="12"/>
        <end position="234"/>
    </location>
</feature>
<gene>
    <name evidence="3" type="ORF">METZ01_LOCUS39327</name>
</gene>
<sequence length="341" mass="38542">MDIDIILEPDLTPTEIKELGVVAEDYGIRALWTSNYFSHWDGFLSLVPLAEATSKLKFGPLAVSPLEMHPLKIANTLLTLNELSNGRAQIAVGAGEGNITAMGLQVPEKIVLAVRESIEIILAACKNQLQDLYHGEIFSVNFPCDYSWAKSSRPIVYGTAYRHMMMRMEGRVADGVYIGATPPEIIDSAIENIKIGISRRVKADQNVHINSFWAWHIKRDREEAYRESRRELAWRARKLESELLSLYLNPQECKLVEDNFQSFVDAWFDRSGNIKNIPGKLANRLCEVLTSTGGLEDLDKEIERFKRFEEAGQTQLSLRLHDDPMEALTIIGEHVLPAFTQ</sequence>
<name>A0A381RAP2_9ZZZZ</name>
<dbReference type="AlphaFoldDB" id="A0A381RAP2"/>
<dbReference type="InterPro" id="IPR036661">
    <property type="entry name" value="Luciferase-like_sf"/>
</dbReference>
<dbReference type="Gene3D" id="3.20.20.30">
    <property type="entry name" value="Luciferase-like domain"/>
    <property type="match status" value="1"/>
</dbReference>
<dbReference type="GO" id="GO:0016705">
    <property type="term" value="F:oxidoreductase activity, acting on paired donors, with incorporation or reduction of molecular oxygen"/>
    <property type="evidence" value="ECO:0007669"/>
    <property type="project" value="InterPro"/>
</dbReference>
<dbReference type="InterPro" id="IPR011251">
    <property type="entry name" value="Luciferase-like_dom"/>
</dbReference>
<reference evidence="3" key="1">
    <citation type="submission" date="2018-05" db="EMBL/GenBank/DDBJ databases">
        <authorList>
            <person name="Lanie J.A."/>
            <person name="Ng W.-L."/>
            <person name="Kazmierczak K.M."/>
            <person name="Andrzejewski T.M."/>
            <person name="Davidsen T.M."/>
            <person name="Wayne K.J."/>
            <person name="Tettelin H."/>
            <person name="Glass J.I."/>
            <person name="Rusch D."/>
            <person name="Podicherti R."/>
            <person name="Tsui H.-C.T."/>
            <person name="Winkler M.E."/>
        </authorList>
    </citation>
    <scope>NUCLEOTIDE SEQUENCE</scope>
</reference>
<organism evidence="3">
    <name type="scientific">marine metagenome</name>
    <dbReference type="NCBI Taxonomy" id="408172"/>
    <lineage>
        <taxon>unclassified sequences</taxon>
        <taxon>metagenomes</taxon>
        <taxon>ecological metagenomes</taxon>
    </lineage>
</organism>
<dbReference type="Pfam" id="PF00296">
    <property type="entry name" value="Bac_luciferase"/>
    <property type="match status" value="1"/>
</dbReference>